<reference evidence="5 6" key="1">
    <citation type="journal article" date="2024" name="Commun. Biol.">
        <title>Comparative genomic analysis of thermophilic fungi reveals convergent evolutionary adaptations and gene losses.</title>
        <authorList>
            <person name="Steindorff A.S."/>
            <person name="Aguilar-Pontes M.V."/>
            <person name="Robinson A.J."/>
            <person name="Andreopoulos B."/>
            <person name="LaButti K."/>
            <person name="Kuo A."/>
            <person name="Mondo S."/>
            <person name="Riley R."/>
            <person name="Otillar R."/>
            <person name="Haridas S."/>
            <person name="Lipzen A."/>
            <person name="Grimwood J."/>
            <person name="Schmutz J."/>
            <person name="Clum A."/>
            <person name="Reid I.D."/>
            <person name="Moisan M.C."/>
            <person name="Butler G."/>
            <person name="Nguyen T.T.M."/>
            <person name="Dewar K."/>
            <person name="Conant G."/>
            <person name="Drula E."/>
            <person name="Henrissat B."/>
            <person name="Hansel C."/>
            <person name="Singer S."/>
            <person name="Hutchinson M.I."/>
            <person name="de Vries R.P."/>
            <person name="Natvig D.O."/>
            <person name="Powell A.J."/>
            <person name="Tsang A."/>
            <person name="Grigoriev I.V."/>
        </authorList>
    </citation>
    <scope>NUCLEOTIDE SEQUENCE [LARGE SCALE GENOMIC DNA]</scope>
    <source>
        <strain evidence="5 6">ATCC 22073</strain>
    </source>
</reference>
<gene>
    <name evidence="5" type="ORF">VTJ83DRAFT_3260</name>
</gene>
<evidence type="ECO:0000256" key="2">
    <source>
        <dbReference type="SAM" id="MobiDB-lite"/>
    </source>
</evidence>
<sequence length="303" mass="35150">MPLRNPAGASQRFRSSAVLPGLRPATILPTTSRPRHRRRPAVPPAPSQRRPYASVSDVSPNKTAKRGADGGPLQWPASPNPTPYEILGVSKNEPYNKKHFFRLAMHYHPDRQHLTADDGIPHLTKLERYRLVVAANELLSNPQKKRMYDLYGFGWDQHTDTHTRHREADRTWRKRPGNASMNATWEDWERWHQQRDGGKREKQEEIFASNVTFMAVVAFFLVLGTWSQMTRAGTNSMNLIDMRDQKHAAISKELQERRNQRIGLDRRDRVDQFLRQREYEKWAYDPPNHGLALPPPDQTKKVD</sequence>
<feature type="region of interest" description="Disordered" evidence="2">
    <location>
        <begin position="284"/>
        <end position="303"/>
    </location>
</feature>
<dbReference type="RefSeq" id="XP_070867138.1">
    <property type="nucleotide sequence ID" value="XM_071009619.1"/>
</dbReference>
<feature type="domain" description="J" evidence="4">
    <location>
        <begin position="82"/>
        <end position="152"/>
    </location>
</feature>
<comment type="caution">
    <text evidence="5">The sequence shown here is derived from an EMBL/GenBank/DDBJ whole genome shotgun (WGS) entry which is preliminary data.</text>
</comment>
<dbReference type="Pfam" id="PF00226">
    <property type="entry name" value="DnaJ"/>
    <property type="match status" value="1"/>
</dbReference>
<dbReference type="InterPro" id="IPR036869">
    <property type="entry name" value="J_dom_sf"/>
</dbReference>
<evidence type="ECO:0000313" key="6">
    <source>
        <dbReference type="Proteomes" id="UP001600064"/>
    </source>
</evidence>
<dbReference type="GeneID" id="98124263"/>
<keyword evidence="1" id="KW-0143">Chaperone</keyword>
<dbReference type="PROSITE" id="PS00636">
    <property type="entry name" value="DNAJ_1"/>
    <property type="match status" value="1"/>
</dbReference>
<dbReference type="SMART" id="SM00271">
    <property type="entry name" value="DnaJ"/>
    <property type="match status" value="1"/>
</dbReference>
<keyword evidence="3" id="KW-0812">Transmembrane</keyword>
<dbReference type="CDD" id="cd06257">
    <property type="entry name" value="DnaJ"/>
    <property type="match status" value="1"/>
</dbReference>
<keyword evidence="3" id="KW-0472">Membrane</keyword>
<dbReference type="PROSITE" id="PS50076">
    <property type="entry name" value="DNAJ_2"/>
    <property type="match status" value="1"/>
</dbReference>
<dbReference type="InterPro" id="IPR051948">
    <property type="entry name" value="Hsp70_co-chaperone_J-domain"/>
</dbReference>
<keyword evidence="3" id="KW-1133">Transmembrane helix</keyword>
<evidence type="ECO:0000313" key="5">
    <source>
        <dbReference type="EMBL" id="KAL2268414.1"/>
    </source>
</evidence>
<evidence type="ECO:0000256" key="1">
    <source>
        <dbReference type="ARBA" id="ARBA00023186"/>
    </source>
</evidence>
<organism evidence="5 6">
    <name type="scientific">Remersonia thermophila</name>
    <dbReference type="NCBI Taxonomy" id="72144"/>
    <lineage>
        <taxon>Eukaryota</taxon>
        <taxon>Fungi</taxon>
        <taxon>Dikarya</taxon>
        <taxon>Ascomycota</taxon>
        <taxon>Pezizomycotina</taxon>
        <taxon>Sordariomycetes</taxon>
        <taxon>Sordariomycetidae</taxon>
        <taxon>Sordariales</taxon>
        <taxon>Sordariales incertae sedis</taxon>
        <taxon>Remersonia</taxon>
    </lineage>
</organism>
<dbReference type="Proteomes" id="UP001600064">
    <property type="component" value="Unassembled WGS sequence"/>
</dbReference>
<dbReference type="InterPro" id="IPR018253">
    <property type="entry name" value="DnaJ_domain_CS"/>
</dbReference>
<feature type="region of interest" description="Disordered" evidence="2">
    <location>
        <begin position="1"/>
        <end position="81"/>
    </location>
</feature>
<dbReference type="Gene3D" id="1.10.287.110">
    <property type="entry name" value="DnaJ domain"/>
    <property type="match status" value="1"/>
</dbReference>
<evidence type="ECO:0000259" key="4">
    <source>
        <dbReference type="PROSITE" id="PS50076"/>
    </source>
</evidence>
<evidence type="ECO:0000256" key="3">
    <source>
        <dbReference type="SAM" id="Phobius"/>
    </source>
</evidence>
<feature type="transmembrane region" description="Helical" evidence="3">
    <location>
        <begin position="206"/>
        <end position="226"/>
    </location>
</feature>
<accession>A0ABR4DEE8</accession>
<dbReference type="PANTHER" id="PTHR44360">
    <property type="entry name" value="DNAJ HOMOLOG SUBFAMILY B MEMBER 9"/>
    <property type="match status" value="1"/>
</dbReference>
<dbReference type="EMBL" id="JAZGUE010000003">
    <property type="protein sequence ID" value="KAL2268414.1"/>
    <property type="molecule type" value="Genomic_DNA"/>
</dbReference>
<dbReference type="InterPro" id="IPR001623">
    <property type="entry name" value="DnaJ_domain"/>
</dbReference>
<protein>
    <recommendedName>
        <fullName evidence="4">J domain-containing protein</fullName>
    </recommendedName>
</protein>
<keyword evidence="6" id="KW-1185">Reference proteome</keyword>
<dbReference type="PANTHER" id="PTHR44360:SF1">
    <property type="entry name" value="DNAJ HOMOLOG SUBFAMILY B MEMBER 9"/>
    <property type="match status" value="1"/>
</dbReference>
<proteinExistence type="predicted"/>
<name>A0ABR4DEE8_9PEZI</name>
<dbReference type="SUPFAM" id="SSF46565">
    <property type="entry name" value="Chaperone J-domain"/>
    <property type="match status" value="1"/>
</dbReference>